<dbReference type="SUPFAM" id="SSF52777">
    <property type="entry name" value="CoA-dependent acyltransferases"/>
    <property type="match status" value="10"/>
</dbReference>
<dbReference type="Gene3D" id="3.30.559.10">
    <property type="entry name" value="Chloramphenicol acetyltransferase-like domain"/>
    <property type="match status" value="5"/>
</dbReference>
<dbReference type="GO" id="GO:0043041">
    <property type="term" value="P:amino acid activation for nonribosomal peptide biosynthetic process"/>
    <property type="evidence" value="ECO:0007669"/>
    <property type="project" value="TreeGrafter"/>
</dbReference>
<dbReference type="PANTHER" id="PTHR45527">
    <property type="entry name" value="NONRIBOSOMAL PEPTIDE SYNTHETASE"/>
    <property type="match status" value="1"/>
</dbReference>
<comment type="similarity">
    <text evidence="2">Belongs to the ATP-dependent AMP-binding enzyme family.</text>
</comment>
<dbReference type="InterPro" id="IPR020806">
    <property type="entry name" value="PKS_PP-bd"/>
</dbReference>
<dbReference type="CDD" id="cd19534">
    <property type="entry name" value="E_NRPS"/>
    <property type="match status" value="2"/>
</dbReference>
<keyword evidence="4" id="KW-0597">Phosphoprotein</keyword>
<evidence type="ECO:0000256" key="5">
    <source>
        <dbReference type="ARBA" id="ARBA00022737"/>
    </source>
</evidence>
<dbReference type="EMBL" id="FQXE01000005">
    <property type="protein sequence ID" value="SHH81386.1"/>
    <property type="molecule type" value="Genomic_DNA"/>
</dbReference>
<dbReference type="Pfam" id="PF13193">
    <property type="entry name" value="AMP-binding_C"/>
    <property type="match status" value="3"/>
</dbReference>
<dbReference type="PANTHER" id="PTHR45527:SF1">
    <property type="entry name" value="FATTY ACID SYNTHASE"/>
    <property type="match status" value="1"/>
</dbReference>
<dbReference type="NCBIfam" id="TIGR01733">
    <property type="entry name" value="AA-adenyl-dom"/>
    <property type="match status" value="3"/>
</dbReference>
<dbReference type="CDD" id="cd19543">
    <property type="entry name" value="DCL_NRPS"/>
    <property type="match status" value="2"/>
</dbReference>
<dbReference type="InterPro" id="IPR036736">
    <property type="entry name" value="ACP-like_sf"/>
</dbReference>
<feature type="domain" description="Carrier" evidence="6">
    <location>
        <begin position="2498"/>
        <end position="2572"/>
    </location>
</feature>
<dbReference type="SMART" id="SM00824">
    <property type="entry name" value="PKS_TE"/>
    <property type="match status" value="1"/>
</dbReference>
<dbReference type="Pfam" id="PF00975">
    <property type="entry name" value="Thioesterase"/>
    <property type="match status" value="1"/>
</dbReference>
<dbReference type="Gene3D" id="3.30.300.30">
    <property type="match status" value="3"/>
</dbReference>
<dbReference type="Pfam" id="PF00668">
    <property type="entry name" value="Condensation"/>
    <property type="match status" value="5"/>
</dbReference>
<dbReference type="PROSITE" id="PS00012">
    <property type="entry name" value="PHOSPHOPANTETHEINE"/>
    <property type="match status" value="3"/>
</dbReference>
<name>A0A1M5W1J2_9BURK</name>
<dbReference type="FunFam" id="3.40.50.980:FF:000002">
    <property type="entry name" value="Enterobactin synthetase component F"/>
    <property type="match status" value="1"/>
</dbReference>
<dbReference type="InterPro" id="IPR009081">
    <property type="entry name" value="PP-bd_ACP"/>
</dbReference>
<dbReference type="SUPFAM" id="SSF53474">
    <property type="entry name" value="alpha/beta-Hydrolases"/>
    <property type="match status" value="1"/>
</dbReference>
<evidence type="ECO:0000256" key="3">
    <source>
        <dbReference type="ARBA" id="ARBA00022450"/>
    </source>
</evidence>
<dbReference type="SMART" id="SM00823">
    <property type="entry name" value="PKS_PP"/>
    <property type="match status" value="3"/>
</dbReference>
<dbReference type="SUPFAM" id="SSF47336">
    <property type="entry name" value="ACP-like"/>
    <property type="match status" value="3"/>
</dbReference>
<dbReference type="STRING" id="658167.SAMN04488135_10547"/>
<dbReference type="InterPro" id="IPR023213">
    <property type="entry name" value="CAT-like_dom_sf"/>
</dbReference>
<feature type="domain" description="Carrier" evidence="6">
    <location>
        <begin position="3984"/>
        <end position="4059"/>
    </location>
</feature>
<dbReference type="InterPro" id="IPR020845">
    <property type="entry name" value="AMP-binding_CS"/>
</dbReference>
<dbReference type="SUPFAM" id="SSF56801">
    <property type="entry name" value="Acetyl-CoA synthetase-like"/>
    <property type="match status" value="3"/>
</dbReference>
<dbReference type="FunFam" id="2.30.38.10:FF:000001">
    <property type="entry name" value="Non-ribosomal peptide synthetase PvdI"/>
    <property type="match status" value="1"/>
</dbReference>
<dbReference type="Proteomes" id="UP000184226">
    <property type="component" value="Unassembled WGS sequence"/>
</dbReference>
<dbReference type="GO" id="GO:0003824">
    <property type="term" value="F:catalytic activity"/>
    <property type="evidence" value="ECO:0007669"/>
    <property type="project" value="InterPro"/>
</dbReference>
<dbReference type="RefSeq" id="WP_073103165.1">
    <property type="nucleotide sequence ID" value="NZ_FQXE01000005.1"/>
</dbReference>
<dbReference type="Pfam" id="PF00501">
    <property type="entry name" value="AMP-binding"/>
    <property type="match status" value="3"/>
</dbReference>
<dbReference type="InterPro" id="IPR010071">
    <property type="entry name" value="AA_adenyl_dom"/>
</dbReference>
<dbReference type="InterPro" id="IPR001242">
    <property type="entry name" value="Condensation_dom"/>
</dbReference>
<dbReference type="PROSITE" id="PS50075">
    <property type="entry name" value="CARRIER"/>
    <property type="match status" value="3"/>
</dbReference>
<comment type="cofactor">
    <cofactor evidence="1">
        <name>pantetheine 4'-phosphate</name>
        <dbReference type="ChEBI" id="CHEBI:47942"/>
    </cofactor>
</comment>
<dbReference type="InterPro" id="IPR006162">
    <property type="entry name" value="Ppantetheine_attach_site"/>
</dbReference>
<evidence type="ECO:0000256" key="2">
    <source>
        <dbReference type="ARBA" id="ARBA00006432"/>
    </source>
</evidence>
<dbReference type="GO" id="GO:0005737">
    <property type="term" value="C:cytoplasm"/>
    <property type="evidence" value="ECO:0007669"/>
    <property type="project" value="TreeGrafter"/>
</dbReference>
<keyword evidence="3" id="KW-0596">Phosphopantetheine</keyword>
<dbReference type="Gene3D" id="3.40.50.980">
    <property type="match status" value="6"/>
</dbReference>
<sequence>MAMSEAVARPDDELLAISQAYVALSDEKRRIFRSQVQARGIDASRLPIVPFPSRGRRFPLSHAQERLWFLWRLDPNGAAYNISGAVRLSGDLRPVDVRSALDRVLARHESLRKRFQEIDGLAWQVVEETSYGWSEYDLTEAEAGPQEPLHERLARLSRQPFDLERGPLFRVALIRVSAREYVLHFAMHHIISDGWSLGVLNKEFAQAYQAIHAGIHAAAWPLPIQYGDYALWQREWLDDATIGRQLAYWRERLGTEHTALELPFSRKRTGLRTAEGGRISRTVGRRTADALKRLARERGTTLFTLLLSSYCVLLARYSGQQDIRVGVPVSGRDRSETEPLIGFFVNTLVIRSELEGLTRFNELLEQVRVRMLEAHTHQDLPFARLVEDLQPARSLSHTPLFQTMFNFGVADRTSIRLPGLTISGVNMALETSRFDLVLNVGDGTELIAAFHYSKDVFDASVIERLLDHYMEVLEQVAQTGADLPLGEIRLSVDKTAYAPRMDHPFQPAAARIGARATAQPQAPALHCEGERLNYGQLDAWANQIAHRLQRGGIRPEERVGLCVERSAGLIAGLLGIMKSGGAFVPLDPDYPPERLAYMMEDAGVTRVLADARTAAHLAHLLADREVVVVSQVRDESVAPINAAVLAEQLAYVIYTSGSTGLPKGVAISQRALGLHLDDFIGTYGITAADKQFQSSTINFDVALHEMLPALIQGGQVEMRGPQLWDLETTSRHLAEQGVTFSRIPTAYWQQWLLNPPPAQSLPALRQITVGGEGLPGDALRRWRAGPLAHIRLDNLYGPTETTVACMYRETTQADTDQAIVSIGGPYPSRSVYVLDGAGNEAPTRGLGELCIGGDTLARGYLGRPGLTAEKFVPDPYREDGARLYRSGDLCRRREDGTIDFLGRMDQQVKLRGFRIEPGEIEAVLRQVADVNEAAVELQGEGESKRLVAYVVGEADETTLREAASARLPGYMVPSAYVKLEQLPLLPSGKVDRKALPAADENPGREAVRPGDARETALLSIWCEVLGRHDLGVTDNFFEVGGDSILSLQIIARARKVGLKLTPRQMFEHPTVAGLARMAQDYGEEIRHAEVHQALGLTPIQAMFFERFPQGESHWNQSVLLSIDGHPDLAALDATLRQISAAHDALRLRFSRAEQGACWTQRVAPTEDHRLLEVIDLKGDVDWASVLEREGTRLQKSLDIEHGPLMCAGYFGLKDEARLLLAIHHLAVDGVSWRVLLEELQQGYGQAVNGEVASLPSNMPWSAWVQRQLAYGQTEAVRAEASWWRETLTGASVALPVNTGSKPGAGRSVTVGLDEIQTRQLLQDVPRAYRTGVEDILLTALAQTLAEWAGNGGVLVALEGHGREELDEELDLSRTVGWFTTQYPVWLHAEEEPGRAIVSVKEQLRSVPRKGLHFGLLRDQFAELPRPRVGFNYLGQFDQSLIEGGGFSFARESGGEAVASGLVADMVLDLNGMIAGGRLSMQWSYREGELDESIVRTLADRFIERLRALIVHCAKMRPGATASDFPLAKLTQAQLKQLKLNLDEIEDIYPATPVQQGLVFHSLMQSGEGVYVNQKRLTLHGKLDRMRLREAWEAAVARHAVLRTHFEWRHGGEALQVVHRSVALPYETIDWSALDEREYESRLARWRTDDIARGFDVGRAPLLRVTVFERPDRGHDVVWTDHHVLMDGWSSARLMSEILRHYSGETIPAEGGLYRDYVAWLQNRDLQADESYWREQVLDMDSPTYLAGIMARSEAAASGHGELSVELDAAATARLVGFARENQVTVNTLVQGAWSLLLARHTGQDTVIFGATVAGRPSDLHEVETLLGLFINTLPMVVPVPENVRLDEWLRIIQAKGVALQEHAHVSLVEVQRLAGNGTQALFDSIVVFENYPVDQALKAAGSSGLQFGGLQNHEETNYAVTMVVTLADRLSLHFRYRRNAVDTRAVMQAAELARQILVTLPENGTQAIGNVHWLGRAEMTRLKALSCGEDMPDIPGMVHEIVAFLAETTPAAVALLHGDESLSYAKLNARANQLAHHLIGLGVGPEVKVGVALERSIGLVVGLLAVLKAGGAYVPLDPSYPADRLAYMMADSGLQLVLTQSSVRAGLPVPEGVGVLALDTLDISAQPATSPQVQIHPENLAYVIYTSGSTGRPKGAGNRHSALANRLAWMQEAYGLDASDTVLQKTPFSFDVSVWEFFWPLMVGARLAVAEPGVHGDPAELARLIERHGVTTLHFVPSMLQAFVAHEAAGRCIGIKRIVCSGEALPASLQDQVLALLPQARLYNLYGPTEAAIDVTHWTCRSGDAVVPIGRPIGNAQTYVLDGAMNLAPEGVSGELYLGGAGLGRGYEAKPGLTAERFVPDPFSDDGGRLYRTGDLARWNSEGQLEYLGRIDDQVKIRGFRIELGEVEAQLQSQSGVREAVVVAQAGPSGARLVGYITAEANQQLDGQTLRTQLGAALPEYMVPSAIVVLEALPLTANGKVDRKALPAPEFISQAYEAPMGEIEIALAEIWQQVLGVARVGRHDNFFELGGDSILSLRIVARARQTGQKVTPREIFEHPTVASLATVAGEAVEDAWHQEVHEALDLTPIQIEFFERFPQGQSHWNQSVLLAVQGGLEVPALERAVQALIEGHDALRLRFERDAAGRWRQRVAASEVSKVLEVRDLRGVPDWQASLERGGSQLQRSLDIARGPLLKAGYFEVDGGARLLLAIHHLAVDGVSWRVLLEELQQAYERAARGEQANLAPNTPWSVWVQRQLAYGGTPIVQNEAVWWRDALAGAHAALPLNTGVEPGESRSVAAELDEVETRQLLREAARSYRAGAEDILLTALAQTLGSWNGSGGVLVALEGHGREPLDEEAADLDLSRTVGWFTTRYPVWLEAGDDARRSIVSVKERLRSVPRRGLHFGLLGERAADLRRPCVAFNYLGQFDRSLAGGGRFSFAQESGGESVVPGLVADMALDLNAMVASGRLSVRWSYRAGELDATVVRGLADTFMDKVRVLIRHCAGKKPEATASDFPLARLTQAQLERLELSLEEIEDIYPATPVQQGMMFHSLLKSGAGVYVNQKRLTLHGELDPEHLRTAWEMVVARHAVLRTHFEWAHGGQALQVVQRSVKLPYEMMDWSESSAAAYEASLRDWLGDDIARGFDTGRAPLLRVALFARPDKGYDLVWTDHHVLMDGWSSAQLMGEVMHLYGVLTNGGPVTLPVGRLYREYVAWLQARPDAEPWWREIARRYEDPAVLLESLGRSRVHGEGAGQIRENLGKDFSDLLRATTQKYRVTLNTLMQASWAIVLARYGNRRNVAFGVTVSGRPAELADVESMMGLFINTVPLWFGVPGEAPIAAWLSGLQDHNSQLRQYEYASLADIQQWLGRSADALFDTLLVFESYPIDENIRAGEYALGIAGIETVEKTHYPLAIAVVPNDAVVVKWKWNRSRVGDALAARLLAEFKFVLGQIVRSDIGRVGEIALPGTPRHEPLAAHRFQPVAARIAARSREMGDRRAVVCDGEALDYATLEAWSNRIGRRLKRLGAGPEDRVGLCMERSPALIASLLGILKSGAAFVPLDPAYPESRLAEMMDDAGIRWLVADASIADRHGDLMKRRDIVRADDVADEPAQAWYEPVHPEQLAYVIYTSGSTGKPKGVAISHGALSRHLDDFLATYRITDADRQLQSSTINFDVALHEMLPALIQGGQVVMRGRQPWDLRTINQRLVEERVTFARIPTAYWQQWLREPPQAAELSLRQITVGGEALPGDALAQWRAGPLSHIRLDNLYGPTETTVACTYRETRQSDTEHVAAPIGKPYPSRNACILDLDGNEVPAGGLGELCIGGATLARGYHDRPALTAERFAPDPYDEAGGRLYRTGDLCRRQEDGTVEFLGRVDQQVKLRGFRIEPGEIEMALRAVPGVKEAAVELRGEGDDKRLVGYIVGDAAPEAARDALVSALPQYMVPSALVVLPALPLLPSGKVDRKALPDAGDVRSARQATGPSTQMEAKLLSIWREVLQRDDIGVTDNFFEVGGDSLKALTVASLANRHRIADFSLESLFSHQTVGSLAAHLDAKSPHMPSNLFPLNAPSGRYNLFAVHPGYGLVAEYRTLAKHVEGVANLYGIQSPLYTEPAWWPKSLVEMARDYVERIRRVQPSGPYHLLGWSSGGWVAREMAFVLEAMGEEVAFLGMVDSSPRDREAMAAIAPDAATDIDAYPRSVSQEEIDALLETVQGDASRWKRIVPGGEAGASVLKTSILVGKHFSAIETTGHAGGQCAGLSLWVANGTAASPVDDHLARWRGVSQGEVTLVKAVNTDHIQIIRHPAFLDSAFHVLSSLRSGLHA</sequence>
<evidence type="ECO:0000259" key="6">
    <source>
        <dbReference type="PROSITE" id="PS50075"/>
    </source>
</evidence>
<evidence type="ECO:0000313" key="7">
    <source>
        <dbReference type="EMBL" id="SHH81386.1"/>
    </source>
</evidence>
<accession>A0A1M5W1J2</accession>
<gene>
    <name evidence="7" type="ORF">SAMN04488135_10547</name>
</gene>
<evidence type="ECO:0000256" key="1">
    <source>
        <dbReference type="ARBA" id="ARBA00001957"/>
    </source>
</evidence>
<keyword evidence="8" id="KW-1185">Reference proteome</keyword>
<dbReference type="Pfam" id="PF00550">
    <property type="entry name" value="PP-binding"/>
    <property type="match status" value="3"/>
</dbReference>
<feature type="domain" description="Carrier" evidence="6">
    <location>
        <begin position="1008"/>
        <end position="1082"/>
    </location>
</feature>
<dbReference type="NCBIfam" id="NF003417">
    <property type="entry name" value="PRK04813.1"/>
    <property type="match status" value="3"/>
</dbReference>
<dbReference type="InterPro" id="IPR001031">
    <property type="entry name" value="Thioesterase"/>
</dbReference>
<protein>
    <submittedName>
        <fullName evidence="7">Non-ribosomal peptide synthase domain TIGR01720/amino acid adenylation domain-containing protein</fullName>
    </submittedName>
</protein>
<dbReference type="InterPro" id="IPR045851">
    <property type="entry name" value="AMP-bd_C_sf"/>
</dbReference>
<dbReference type="FunFam" id="3.40.50.980:FF:000001">
    <property type="entry name" value="Non-ribosomal peptide synthetase"/>
    <property type="match status" value="3"/>
</dbReference>
<dbReference type="InterPro" id="IPR025110">
    <property type="entry name" value="AMP-bd_C"/>
</dbReference>
<dbReference type="GO" id="GO:0044550">
    <property type="term" value="P:secondary metabolite biosynthetic process"/>
    <property type="evidence" value="ECO:0007669"/>
    <property type="project" value="UniProtKB-ARBA"/>
</dbReference>
<dbReference type="GO" id="GO:0031177">
    <property type="term" value="F:phosphopantetheine binding"/>
    <property type="evidence" value="ECO:0007669"/>
    <property type="project" value="InterPro"/>
</dbReference>
<dbReference type="Gene3D" id="3.40.50.1820">
    <property type="entry name" value="alpha/beta hydrolase"/>
    <property type="match status" value="1"/>
</dbReference>
<dbReference type="InterPro" id="IPR000873">
    <property type="entry name" value="AMP-dep_synth/lig_dom"/>
</dbReference>
<dbReference type="FunFam" id="3.40.50.12780:FF:000012">
    <property type="entry name" value="Non-ribosomal peptide synthetase"/>
    <property type="match status" value="1"/>
</dbReference>
<dbReference type="InterPro" id="IPR010060">
    <property type="entry name" value="NRPS_synth"/>
</dbReference>
<dbReference type="Gene3D" id="2.30.38.10">
    <property type="entry name" value="Luciferase, Domain 3"/>
    <property type="match status" value="3"/>
</dbReference>
<dbReference type="CDD" id="cd05930">
    <property type="entry name" value="A_NRPS"/>
    <property type="match status" value="2"/>
</dbReference>
<dbReference type="CDD" id="cd19531">
    <property type="entry name" value="LCL_NRPS-like"/>
    <property type="match status" value="1"/>
</dbReference>
<dbReference type="InterPro" id="IPR029058">
    <property type="entry name" value="AB_hydrolase_fold"/>
</dbReference>
<dbReference type="NCBIfam" id="TIGR01720">
    <property type="entry name" value="NRPS-para261"/>
    <property type="match status" value="2"/>
</dbReference>
<dbReference type="Gene3D" id="3.30.559.30">
    <property type="entry name" value="Nonribosomal peptide synthetase, condensation domain"/>
    <property type="match status" value="5"/>
</dbReference>
<keyword evidence="5" id="KW-0677">Repeat</keyword>
<dbReference type="PROSITE" id="PS00455">
    <property type="entry name" value="AMP_BINDING"/>
    <property type="match status" value="3"/>
</dbReference>
<dbReference type="InterPro" id="IPR020802">
    <property type="entry name" value="TesA-like"/>
</dbReference>
<dbReference type="FunFam" id="3.30.300.30:FF:000010">
    <property type="entry name" value="Enterobactin synthetase component F"/>
    <property type="match status" value="1"/>
</dbReference>
<dbReference type="CDD" id="cd17646">
    <property type="entry name" value="A_NRPS_AB3403-like"/>
    <property type="match status" value="1"/>
</dbReference>
<proteinExistence type="inferred from homology"/>
<dbReference type="FunFam" id="1.10.1200.10:FF:000005">
    <property type="entry name" value="Nonribosomal peptide synthetase 1"/>
    <property type="match status" value="2"/>
</dbReference>
<reference evidence="7 8" key="1">
    <citation type="submission" date="2016-11" db="EMBL/GenBank/DDBJ databases">
        <authorList>
            <person name="Jaros S."/>
            <person name="Januszkiewicz K."/>
            <person name="Wedrychowicz H."/>
        </authorList>
    </citation>
    <scope>NUCLEOTIDE SEQUENCE [LARGE SCALE GENOMIC DNA]</scope>
    <source>
        <strain evidence="7 8">CGMCC 1.10190</strain>
    </source>
</reference>
<evidence type="ECO:0000313" key="8">
    <source>
        <dbReference type="Proteomes" id="UP000184226"/>
    </source>
</evidence>
<organism evidence="7 8">
    <name type="scientific">Pollutimonas bauzanensis</name>
    <dbReference type="NCBI Taxonomy" id="658167"/>
    <lineage>
        <taxon>Bacteria</taxon>
        <taxon>Pseudomonadati</taxon>
        <taxon>Pseudomonadota</taxon>
        <taxon>Betaproteobacteria</taxon>
        <taxon>Burkholderiales</taxon>
        <taxon>Alcaligenaceae</taxon>
        <taxon>Pollutimonas</taxon>
    </lineage>
</organism>
<evidence type="ECO:0000256" key="4">
    <source>
        <dbReference type="ARBA" id="ARBA00022553"/>
    </source>
</evidence>
<dbReference type="Gene3D" id="1.10.1200.10">
    <property type="entry name" value="ACP-like"/>
    <property type="match status" value="2"/>
</dbReference>